<name>A0A7W3JG79_9MICO</name>
<evidence type="ECO:0000313" key="5">
    <source>
        <dbReference type="Proteomes" id="UP000321154"/>
    </source>
</evidence>
<evidence type="ECO:0000256" key="2">
    <source>
        <dbReference type="SAM" id="Phobius"/>
    </source>
</evidence>
<dbReference type="RefSeq" id="WP_146856100.1">
    <property type="nucleotide sequence ID" value="NZ_BAAAHR010000002.1"/>
</dbReference>
<dbReference type="AlphaFoldDB" id="A0A7W3JG79"/>
<feature type="compositionally biased region" description="Low complexity" evidence="1">
    <location>
        <begin position="63"/>
        <end position="102"/>
    </location>
</feature>
<keyword evidence="2" id="KW-0812">Transmembrane</keyword>
<proteinExistence type="predicted"/>
<feature type="region of interest" description="Disordered" evidence="1">
    <location>
        <begin position="49"/>
        <end position="108"/>
    </location>
</feature>
<keyword evidence="2" id="KW-0472">Membrane</keyword>
<dbReference type="Proteomes" id="UP000321154">
    <property type="component" value="Unassembled WGS sequence"/>
</dbReference>
<organism evidence="4 6">
    <name type="scientific">Frigoribacterium faeni</name>
    <dbReference type="NCBI Taxonomy" id="145483"/>
    <lineage>
        <taxon>Bacteria</taxon>
        <taxon>Bacillati</taxon>
        <taxon>Actinomycetota</taxon>
        <taxon>Actinomycetes</taxon>
        <taxon>Micrococcales</taxon>
        <taxon>Microbacteriaceae</taxon>
        <taxon>Frigoribacterium</taxon>
    </lineage>
</organism>
<keyword evidence="5" id="KW-1185">Reference proteome</keyword>
<evidence type="ECO:0000313" key="3">
    <source>
        <dbReference type="EMBL" id="GEK83914.1"/>
    </source>
</evidence>
<reference evidence="4 6" key="2">
    <citation type="submission" date="2020-07" db="EMBL/GenBank/DDBJ databases">
        <title>Sequencing the genomes of 1000 actinobacteria strains.</title>
        <authorList>
            <person name="Klenk H.-P."/>
        </authorList>
    </citation>
    <scope>NUCLEOTIDE SEQUENCE [LARGE SCALE GENOMIC DNA]</scope>
    <source>
        <strain evidence="4 6">DSM 10309</strain>
    </source>
</reference>
<evidence type="ECO:0000313" key="6">
    <source>
        <dbReference type="Proteomes" id="UP000522688"/>
    </source>
</evidence>
<gene>
    <name evidence="4" type="ORF">FB463_000526</name>
    <name evidence="3" type="ORF">FFA01_22230</name>
</gene>
<dbReference type="EMBL" id="BJUV01000022">
    <property type="protein sequence ID" value="GEK83914.1"/>
    <property type="molecule type" value="Genomic_DNA"/>
</dbReference>
<dbReference type="Proteomes" id="UP000522688">
    <property type="component" value="Unassembled WGS sequence"/>
</dbReference>
<accession>A0A7W3JG79</accession>
<evidence type="ECO:0000256" key="1">
    <source>
        <dbReference type="SAM" id="MobiDB-lite"/>
    </source>
</evidence>
<dbReference type="OrthoDB" id="4981587at2"/>
<feature type="transmembrane region" description="Helical" evidence="2">
    <location>
        <begin position="21"/>
        <end position="44"/>
    </location>
</feature>
<comment type="caution">
    <text evidence="4">The sequence shown here is derived from an EMBL/GenBank/DDBJ whole genome shotgun (WGS) entry which is preliminary data.</text>
</comment>
<evidence type="ECO:0000313" key="4">
    <source>
        <dbReference type="EMBL" id="MBA8812302.1"/>
    </source>
</evidence>
<protein>
    <submittedName>
        <fullName evidence="4">Cytoskeletal protein RodZ</fullName>
    </submittedName>
</protein>
<reference evidence="3 5" key="1">
    <citation type="submission" date="2019-07" db="EMBL/GenBank/DDBJ databases">
        <title>Whole genome shotgun sequence of Frigoribacterium faeni NBRC 103066.</title>
        <authorList>
            <person name="Hosoyama A."/>
            <person name="Uohara A."/>
            <person name="Ohji S."/>
            <person name="Ichikawa N."/>
        </authorList>
    </citation>
    <scope>NUCLEOTIDE SEQUENCE [LARGE SCALE GENOMIC DNA]</scope>
    <source>
        <strain evidence="3 5">NBRC 103066</strain>
    </source>
</reference>
<dbReference type="EMBL" id="JACGWW010000001">
    <property type="protein sequence ID" value="MBA8812302.1"/>
    <property type="molecule type" value="Genomic_DNA"/>
</dbReference>
<sequence>MSDLGQDLDDQDDDRSRSRQIVVWAVVSGVVLVAAVALIVAFLVGGSGSPEPVASGSASPTQPVESPSPTGESSPTAEPSTPTATDPSATPTTPVASPTSGAGPATTDVFTPRLVWEPSTSAIEGAAVMGSIVEQGGTCTIVAERGGESVESEAFPAQADAQSTVCGSLSLSSDRLTAGDWQVHVHYESPDAVGDSDATTVAVSG</sequence>
<keyword evidence="2" id="KW-1133">Transmembrane helix</keyword>